<evidence type="ECO:0000256" key="1">
    <source>
        <dbReference type="ARBA" id="ARBA00004141"/>
    </source>
</evidence>
<evidence type="ECO:0000256" key="2">
    <source>
        <dbReference type="ARBA" id="ARBA00022692"/>
    </source>
</evidence>
<feature type="transmembrane region" description="Helical" evidence="5">
    <location>
        <begin position="222"/>
        <end position="244"/>
    </location>
</feature>
<dbReference type="EMBL" id="NJHN03000062">
    <property type="protein sequence ID" value="KAH9418808.1"/>
    <property type="molecule type" value="Genomic_DNA"/>
</dbReference>
<evidence type="ECO:0000256" key="4">
    <source>
        <dbReference type="ARBA" id="ARBA00023136"/>
    </source>
</evidence>
<feature type="transmembrane region" description="Helical" evidence="5">
    <location>
        <begin position="300"/>
        <end position="330"/>
    </location>
</feature>
<gene>
    <name evidence="7" type="ORF">DERP_004134</name>
</gene>
<feature type="transmembrane region" description="Helical" evidence="5">
    <location>
        <begin position="140"/>
        <end position="157"/>
    </location>
</feature>
<dbReference type="PANTHER" id="PTHR11132">
    <property type="entry name" value="SOLUTE CARRIER FAMILY 35"/>
    <property type="match status" value="1"/>
</dbReference>
<dbReference type="Proteomes" id="UP000887458">
    <property type="component" value="Unassembled WGS sequence"/>
</dbReference>
<evidence type="ECO:0000256" key="3">
    <source>
        <dbReference type="ARBA" id="ARBA00022989"/>
    </source>
</evidence>
<feature type="domain" description="Sugar phosphate transporter" evidence="6">
    <location>
        <begin position="31"/>
        <end position="331"/>
    </location>
</feature>
<protein>
    <recommendedName>
        <fullName evidence="6">Sugar phosphate transporter domain-containing protein</fullName>
    </recommendedName>
</protein>
<dbReference type="SUPFAM" id="SSF103481">
    <property type="entry name" value="Multidrug resistance efflux transporter EmrE"/>
    <property type="match status" value="2"/>
</dbReference>
<evidence type="ECO:0000313" key="8">
    <source>
        <dbReference type="Proteomes" id="UP000887458"/>
    </source>
</evidence>
<feature type="transmembrane region" description="Helical" evidence="5">
    <location>
        <begin position="169"/>
        <end position="196"/>
    </location>
</feature>
<keyword evidence="3 5" id="KW-1133">Transmembrane helix</keyword>
<feature type="transmembrane region" description="Helical" evidence="5">
    <location>
        <begin position="112"/>
        <end position="134"/>
    </location>
</feature>
<evidence type="ECO:0000259" key="6">
    <source>
        <dbReference type="Pfam" id="PF03151"/>
    </source>
</evidence>
<feature type="transmembrane region" description="Helical" evidence="5">
    <location>
        <begin position="61"/>
        <end position="79"/>
    </location>
</feature>
<accession>A0ABQ8J896</accession>
<reference evidence="7 8" key="1">
    <citation type="journal article" date="2018" name="J. Allergy Clin. Immunol.">
        <title>High-quality assembly of Dermatophagoides pteronyssinus genome and transcriptome reveals a wide range of novel allergens.</title>
        <authorList>
            <person name="Liu X.Y."/>
            <person name="Yang K.Y."/>
            <person name="Wang M.Q."/>
            <person name="Kwok J.S."/>
            <person name="Zeng X."/>
            <person name="Yang Z."/>
            <person name="Xiao X.J."/>
            <person name="Lau C.P."/>
            <person name="Li Y."/>
            <person name="Huang Z.M."/>
            <person name="Ba J.G."/>
            <person name="Yim A.K."/>
            <person name="Ouyang C.Y."/>
            <person name="Ngai S.M."/>
            <person name="Chan T.F."/>
            <person name="Leung E.L."/>
            <person name="Liu L."/>
            <person name="Liu Z.G."/>
            <person name="Tsui S.K."/>
        </authorList>
    </citation>
    <scope>NUCLEOTIDE SEQUENCE [LARGE SCALE GENOMIC DNA]</scope>
    <source>
        <strain evidence="7">Derp</strain>
    </source>
</reference>
<keyword evidence="4 5" id="KW-0472">Membrane</keyword>
<evidence type="ECO:0000256" key="5">
    <source>
        <dbReference type="SAM" id="Phobius"/>
    </source>
</evidence>
<proteinExistence type="predicted"/>
<comment type="caution">
    <text evidence="7">The sequence shown here is derived from an EMBL/GenBank/DDBJ whole genome shotgun (WGS) entry which is preliminary data.</text>
</comment>
<feature type="transmembrane region" description="Helical" evidence="5">
    <location>
        <begin position="31"/>
        <end position="49"/>
    </location>
</feature>
<sequence length="362" mass="41436">MTITTTTTIPIIINNNNNNKTDNLFGFNRRLIRYLLLWFLFSGTTLFLNKYIVSYQNGDPMFLGVIQLLCCSLGSYTYLKFYHYFSIINDHDDKLKLRSFHLHYLIANPFKFALIGAFRLLTVALGLVALWYIPVSFAEMIKSSAPMFTMIISLLIIREKISLKTTLSLLPIMIGLSLCSAYEIHFNLVGFAFALLGNLSECTQNVLSKRILIMDKYGPNQIQLFTSAYSIVLQIPYFYYIVYCRFEWPITNIQDNLILCFNYFLCGLSFHLQSLTEYALLNMISPISHSVANTVKRALLIWLSVLVFGNPVTLMSWFGTALVIIGVIIYNKTIQQQQQSLLSIQNNDDNIPFIASKQIDSV</sequence>
<dbReference type="InterPro" id="IPR037185">
    <property type="entry name" value="EmrE-like"/>
</dbReference>
<keyword evidence="8" id="KW-1185">Reference proteome</keyword>
<name>A0ABQ8J896_DERPT</name>
<dbReference type="InterPro" id="IPR004853">
    <property type="entry name" value="Sugar_P_trans_dom"/>
</dbReference>
<keyword evidence="2 5" id="KW-0812">Transmembrane</keyword>
<comment type="subcellular location">
    <subcellularLocation>
        <location evidence="1">Membrane</location>
        <topology evidence="1">Multi-pass membrane protein</topology>
    </subcellularLocation>
</comment>
<evidence type="ECO:0000313" key="7">
    <source>
        <dbReference type="EMBL" id="KAH9418808.1"/>
    </source>
</evidence>
<dbReference type="InterPro" id="IPR050186">
    <property type="entry name" value="TPT_transporter"/>
</dbReference>
<organism evidence="7 8">
    <name type="scientific">Dermatophagoides pteronyssinus</name>
    <name type="common">European house dust mite</name>
    <dbReference type="NCBI Taxonomy" id="6956"/>
    <lineage>
        <taxon>Eukaryota</taxon>
        <taxon>Metazoa</taxon>
        <taxon>Ecdysozoa</taxon>
        <taxon>Arthropoda</taxon>
        <taxon>Chelicerata</taxon>
        <taxon>Arachnida</taxon>
        <taxon>Acari</taxon>
        <taxon>Acariformes</taxon>
        <taxon>Sarcoptiformes</taxon>
        <taxon>Astigmata</taxon>
        <taxon>Psoroptidia</taxon>
        <taxon>Analgoidea</taxon>
        <taxon>Pyroglyphidae</taxon>
        <taxon>Dermatophagoidinae</taxon>
        <taxon>Dermatophagoides</taxon>
    </lineage>
</organism>
<feature type="transmembrane region" description="Helical" evidence="5">
    <location>
        <begin position="256"/>
        <end position="280"/>
    </location>
</feature>
<reference evidence="7 8" key="2">
    <citation type="journal article" date="2022" name="Mol. Biol. Evol.">
        <title>Comparative Genomics Reveals Insights into the Divergent Evolution of Astigmatic Mites and Household Pest Adaptations.</title>
        <authorList>
            <person name="Xiong Q."/>
            <person name="Wan A.T."/>
            <person name="Liu X."/>
            <person name="Fung C.S."/>
            <person name="Xiao X."/>
            <person name="Malainual N."/>
            <person name="Hou J."/>
            <person name="Wang L."/>
            <person name="Wang M."/>
            <person name="Yang K.Y."/>
            <person name="Cui Y."/>
            <person name="Leung E.L."/>
            <person name="Nong W."/>
            <person name="Shin S.K."/>
            <person name="Au S.W."/>
            <person name="Jeong K.Y."/>
            <person name="Chew F.T."/>
            <person name="Hui J.H."/>
            <person name="Leung T.F."/>
            <person name="Tungtrongchitr A."/>
            <person name="Zhong N."/>
            <person name="Liu Z."/>
            <person name="Tsui S.K."/>
        </authorList>
    </citation>
    <scope>NUCLEOTIDE SEQUENCE [LARGE SCALE GENOMIC DNA]</scope>
    <source>
        <strain evidence="7">Derp</strain>
    </source>
</reference>
<dbReference type="Pfam" id="PF03151">
    <property type="entry name" value="TPT"/>
    <property type="match status" value="1"/>
</dbReference>